<keyword evidence="3" id="KW-1185">Reference proteome</keyword>
<evidence type="ECO:0000313" key="2">
    <source>
        <dbReference type="EMBL" id="SBT07907.1"/>
    </source>
</evidence>
<dbReference type="RefSeq" id="WP_186407955.1">
    <property type="nucleotide sequence ID" value="NZ_FLQX01000127.1"/>
</dbReference>
<reference evidence="2 3" key="1">
    <citation type="submission" date="2016-06" db="EMBL/GenBank/DDBJ databases">
        <authorList>
            <person name="Kjaerup R.B."/>
            <person name="Dalgaard T.S."/>
            <person name="Juul-Madsen H.R."/>
        </authorList>
    </citation>
    <scope>NUCLEOTIDE SEQUENCE [LARGE SCALE GENOMIC DNA]</scope>
    <source>
        <strain evidence="2">3</strain>
    </source>
</reference>
<dbReference type="Pfam" id="PF01850">
    <property type="entry name" value="PIN"/>
    <property type="match status" value="1"/>
</dbReference>
<dbReference type="InterPro" id="IPR029060">
    <property type="entry name" value="PIN-like_dom_sf"/>
</dbReference>
<proteinExistence type="predicted"/>
<dbReference type="InterPro" id="IPR037914">
    <property type="entry name" value="SpoVT-AbrB_sf"/>
</dbReference>
<evidence type="ECO:0000259" key="1">
    <source>
        <dbReference type="SMART" id="SM00966"/>
    </source>
</evidence>
<dbReference type="SUPFAM" id="SSF89447">
    <property type="entry name" value="AbrB/MazE/MraZ-like"/>
    <property type="match status" value="1"/>
</dbReference>
<evidence type="ECO:0000313" key="3">
    <source>
        <dbReference type="Proteomes" id="UP000199169"/>
    </source>
</evidence>
<dbReference type="Proteomes" id="UP000199169">
    <property type="component" value="Unassembled WGS sequence"/>
</dbReference>
<protein>
    <recommendedName>
        <fullName evidence="1">SpoVT-AbrB domain-containing protein</fullName>
    </recommendedName>
</protein>
<dbReference type="InterPro" id="IPR002716">
    <property type="entry name" value="PIN_dom"/>
</dbReference>
<organism evidence="2 3">
    <name type="scientific">Candidatus Accumulibacter aalborgensis</name>
    <dbReference type="NCBI Taxonomy" id="1860102"/>
    <lineage>
        <taxon>Bacteria</taxon>
        <taxon>Pseudomonadati</taxon>
        <taxon>Pseudomonadota</taxon>
        <taxon>Betaproteobacteria</taxon>
        <taxon>Candidatus Accumulibacter</taxon>
    </lineage>
</organism>
<dbReference type="NCBIfam" id="TIGR01439">
    <property type="entry name" value="lp_hng_hel_AbrB"/>
    <property type="match status" value="1"/>
</dbReference>
<dbReference type="InterPro" id="IPR007159">
    <property type="entry name" value="SpoVT-AbrB_dom"/>
</dbReference>
<dbReference type="GO" id="GO:0003677">
    <property type="term" value="F:DNA binding"/>
    <property type="evidence" value="ECO:0007669"/>
    <property type="project" value="InterPro"/>
</dbReference>
<name>A0A1A8XTP6_9PROT</name>
<dbReference type="STRING" id="1860102.ACCAA_50135"/>
<sequence>MSELTMTKNGRVVIPKAMRDQLGLHEGDEMIAEIEDATNLAELISKVIERGLPASEVPILVSSLNVEIIPLTQEQAELAGILRQPTRQLGLSLGDRACLALAKTLGGRAITADRPRQALDLGIAIECIRPENNA</sequence>
<dbReference type="Gene3D" id="3.40.50.1010">
    <property type="entry name" value="5'-nuclease"/>
    <property type="match status" value="1"/>
</dbReference>
<gene>
    <name evidence="2" type="ORF">ACCAA_50135</name>
</gene>
<dbReference type="SMART" id="SM00966">
    <property type="entry name" value="SpoVT_AbrB"/>
    <property type="match status" value="1"/>
</dbReference>
<dbReference type="EMBL" id="FLQX01000127">
    <property type="protein sequence ID" value="SBT07907.1"/>
    <property type="molecule type" value="Genomic_DNA"/>
</dbReference>
<dbReference type="Pfam" id="PF04014">
    <property type="entry name" value="MazE_antitoxin"/>
    <property type="match status" value="1"/>
</dbReference>
<dbReference type="AlphaFoldDB" id="A0A1A8XTP6"/>
<dbReference type="SUPFAM" id="SSF88723">
    <property type="entry name" value="PIN domain-like"/>
    <property type="match status" value="1"/>
</dbReference>
<accession>A0A1A8XTP6</accession>
<feature type="domain" description="SpoVT-AbrB" evidence="1">
    <location>
        <begin position="4"/>
        <end position="51"/>
    </location>
</feature>